<organism evidence="4 5">
    <name type="scientific">Mycena metata</name>
    <dbReference type="NCBI Taxonomy" id="1033252"/>
    <lineage>
        <taxon>Eukaryota</taxon>
        <taxon>Fungi</taxon>
        <taxon>Dikarya</taxon>
        <taxon>Basidiomycota</taxon>
        <taxon>Agaricomycotina</taxon>
        <taxon>Agaricomycetes</taxon>
        <taxon>Agaricomycetidae</taxon>
        <taxon>Agaricales</taxon>
        <taxon>Marasmiineae</taxon>
        <taxon>Mycenaceae</taxon>
        <taxon>Mycena</taxon>
    </lineage>
</organism>
<dbReference type="SUPFAM" id="SSF53901">
    <property type="entry name" value="Thiolase-like"/>
    <property type="match status" value="1"/>
</dbReference>
<evidence type="ECO:0000256" key="2">
    <source>
        <dbReference type="ARBA" id="ARBA00022553"/>
    </source>
</evidence>
<dbReference type="InterPro" id="IPR014031">
    <property type="entry name" value="Ketoacyl_synth_C"/>
</dbReference>
<dbReference type="EMBL" id="JARKIB010000360">
    <property type="protein sequence ID" value="KAJ7712683.1"/>
    <property type="molecule type" value="Genomic_DNA"/>
</dbReference>
<evidence type="ECO:0000313" key="5">
    <source>
        <dbReference type="Proteomes" id="UP001215598"/>
    </source>
</evidence>
<proteinExistence type="predicted"/>
<dbReference type="Proteomes" id="UP001215598">
    <property type="component" value="Unassembled WGS sequence"/>
</dbReference>
<dbReference type="GO" id="GO:0004312">
    <property type="term" value="F:fatty acid synthase activity"/>
    <property type="evidence" value="ECO:0007669"/>
    <property type="project" value="TreeGrafter"/>
</dbReference>
<dbReference type="InterPro" id="IPR050091">
    <property type="entry name" value="PKS_NRPS_Biosynth_Enz"/>
</dbReference>
<name>A0AAD7H5P8_9AGAR</name>
<dbReference type="GO" id="GO:0044550">
    <property type="term" value="P:secondary metabolite biosynthetic process"/>
    <property type="evidence" value="ECO:0007669"/>
    <property type="project" value="TreeGrafter"/>
</dbReference>
<dbReference type="GO" id="GO:0006633">
    <property type="term" value="P:fatty acid biosynthetic process"/>
    <property type="evidence" value="ECO:0007669"/>
    <property type="project" value="TreeGrafter"/>
</dbReference>
<dbReference type="Pfam" id="PF02801">
    <property type="entry name" value="Ketoacyl-synt_C"/>
    <property type="match status" value="2"/>
</dbReference>
<sequence>MVPGWGELKLNERLADALRDNDPIHTLILSSSVNHSGLATTLTAPHVPALAALFTQNCEKAGVGRGEVRAVEMHAPGMQAGDWADLEVVRRAFGRAPVTTASSAQSCFDAAGNASFDSNDGNHKSEDEDGSTLYISSIKPNVGHAESSAGIASLIKATLMLRHRLATPHIGVSTRVNPRLGDLGTSGMIIPTRATRLTPAGGAQRVIVSVNSFGAQVRACEMRSA</sequence>
<accession>A0AAD7H5P8</accession>
<evidence type="ECO:0000256" key="1">
    <source>
        <dbReference type="ARBA" id="ARBA00022450"/>
    </source>
</evidence>
<keyword evidence="5" id="KW-1185">Reference proteome</keyword>
<dbReference type="SMART" id="SM00825">
    <property type="entry name" value="PKS_KS"/>
    <property type="match status" value="1"/>
</dbReference>
<dbReference type="Gene3D" id="3.40.47.10">
    <property type="match status" value="1"/>
</dbReference>
<reference evidence="4" key="1">
    <citation type="submission" date="2023-03" db="EMBL/GenBank/DDBJ databases">
        <title>Massive genome expansion in bonnet fungi (Mycena s.s.) driven by repeated elements and novel gene families across ecological guilds.</title>
        <authorList>
            <consortium name="Lawrence Berkeley National Laboratory"/>
            <person name="Harder C.B."/>
            <person name="Miyauchi S."/>
            <person name="Viragh M."/>
            <person name="Kuo A."/>
            <person name="Thoen E."/>
            <person name="Andreopoulos B."/>
            <person name="Lu D."/>
            <person name="Skrede I."/>
            <person name="Drula E."/>
            <person name="Henrissat B."/>
            <person name="Morin E."/>
            <person name="Kohler A."/>
            <person name="Barry K."/>
            <person name="LaButti K."/>
            <person name="Morin E."/>
            <person name="Salamov A."/>
            <person name="Lipzen A."/>
            <person name="Mereny Z."/>
            <person name="Hegedus B."/>
            <person name="Baldrian P."/>
            <person name="Stursova M."/>
            <person name="Weitz H."/>
            <person name="Taylor A."/>
            <person name="Grigoriev I.V."/>
            <person name="Nagy L.G."/>
            <person name="Martin F."/>
            <person name="Kauserud H."/>
        </authorList>
    </citation>
    <scope>NUCLEOTIDE SEQUENCE</scope>
    <source>
        <strain evidence="4">CBHHK182m</strain>
    </source>
</reference>
<comment type="caution">
    <text evidence="4">The sequence shown here is derived from an EMBL/GenBank/DDBJ whole genome shotgun (WGS) entry which is preliminary data.</text>
</comment>
<protein>
    <submittedName>
        <fullName evidence="4">Thiolase-like protein</fullName>
    </submittedName>
</protein>
<evidence type="ECO:0000259" key="3">
    <source>
        <dbReference type="PROSITE" id="PS52004"/>
    </source>
</evidence>
<dbReference type="AlphaFoldDB" id="A0AAD7H5P8"/>
<keyword evidence="2" id="KW-0597">Phosphoprotein</keyword>
<keyword evidence="1" id="KW-0596">Phosphopantetheine</keyword>
<dbReference type="InterPro" id="IPR016039">
    <property type="entry name" value="Thiolase-like"/>
</dbReference>
<gene>
    <name evidence="4" type="ORF">B0H16DRAFT_1743925</name>
</gene>
<dbReference type="PANTHER" id="PTHR43775">
    <property type="entry name" value="FATTY ACID SYNTHASE"/>
    <property type="match status" value="1"/>
</dbReference>
<evidence type="ECO:0000313" key="4">
    <source>
        <dbReference type="EMBL" id="KAJ7712683.1"/>
    </source>
</evidence>
<dbReference type="PANTHER" id="PTHR43775:SF37">
    <property type="entry name" value="SI:DKEY-61P9.11"/>
    <property type="match status" value="1"/>
</dbReference>
<feature type="domain" description="Ketosynthase family 3 (KS3)" evidence="3">
    <location>
        <begin position="1"/>
        <end position="225"/>
    </location>
</feature>
<dbReference type="InterPro" id="IPR020841">
    <property type="entry name" value="PKS_Beta-ketoAc_synthase_dom"/>
</dbReference>
<dbReference type="PROSITE" id="PS52004">
    <property type="entry name" value="KS3_2"/>
    <property type="match status" value="1"/>
</dbReference>